<proteinExistence type="predicted"/>
<protein>
    <submittedName>
        <fullName evidence="1">Uncharacterized protein</fullName>
    </submittedName>
</protein>
<dbReference type="EMBL" id="FMJE01000002">
    <property type="protein sequence ID" value="SCM78611.1"/>
    <property type="molecule type" value="Genomic_DNA"/>
</dbReference>
<reference evidence="1" key="1">
    <citation type="submission" date="2016-08" db="EMBL/GenBank/DDBJ databases">
        <authorList>
            <person name="Seilhamer J.J."/>
        </authorList>
    </citation>
    <scope>NUCLEOTIDE SEQUENCE</scope>
    <source>
        <strain evidence="1">86</strain>
    </source>
</reference>
<name>A0A212LM50_9FIRM</name>
<organism evidence="1">
    <name type="scientific">uncultured Sporomusa sp</name>
    <dbReference type="NCBI Taxonomy" id="307249"/>
    <lineage>
        <taxon>Bacteria</taxon>
        <taxon>Bacillati</taxon>
        <taxon>Bacillota</taxon>
        <taxon>Negativicutes</taxon>
        <taxon>Selenomonadales</taxon>
        <taxon>Sporomusaceae</taxon>
        <taxon>Sporomusa</taxon>
        <taxon>environmental samples</taxon>
    </lineage>
</organism>
<accession>A0A212LM50</accession>
<sequence length="71" mass="7809">MAHISSRVFLQLPLGNFAGTAGMKKQFIAQTAGSPAMLRILYLEFFIAMGSNFCYVADNFHTFDAVQFPAS</sequence>
<gene>
    <name evidence="1" type="ORF">KL86SPO_20141</name>
</gene>
<dbReference type="AlphaFoldDB" id="A0A212LM50"/>
<evidence type="ECO:0000313" key="1">
    <source>
        <dbReference type="EMBL" id="SCM78611.1"/>
    </source>
</evidence>